<gene>
    <name evidence="1" type="ORF">FA95DRAFT_1564465</name>
</gene>
<proteinExistence type="predicted"/>
<evidence type="ECO:0000313" key="1">
    <source>
        <dbReference type="EMBL" id="KAI0042287.1"/>
    </source>
</evidence>
<dbReference type="EMBL" id="MU276074">
    <property type="protein sequence ID" value="KAI0042287.1"/>
    <property type="molecule type" value="Genomic_DNA"/>
</dbReference>
<accession>A0ACB8REG5</accession>
<protein>
    <submittedName>
        <fullName evidence="1">Uncharacterized protein</fullName>
    </submittedName>
</protein>
<reference evidence="1" key="2">
    <citation type="journal article" date="2022" name="New Phytol.">
        <title>Evolutionary transition to the ectomycorrhizal habit in the genomes of a hyperdiverse lineage of mushroom-forming fungi.</title>
        <authorList>
            <person name="Looney B."/>
            <person name="Miyauchi S."/>
            <person name="Morin E."/>
            <person name="Drula E."/>
            <person name="Courty P.E."/>
            <person name="Kohler A."/>
            <person name="Kuo A."/>
            <person name="LaButti K."/>
            <person name="Pangilinan J."/>
            <person name="Lipzen A."/>
            <person name="Riley R."/>
            <person name="Andreopoulos W."/>
            <person name="He G."/>
            <person name="Johnson J."/>
            <person name="Nolan M."/>
            <person name="Tritt A."/>
            <person name="Barry K.W."/>
            <person name="Grigoriev I.V."/>
            <person name="Nagy L.G."/>
            <person name="Hibbett D."/>
            <person name="Henrissat B."/>
            <person name="Matheny P.B."/>
            <person name="Labbe J."/>
            <person name="Martin F.M."/>
        </authorList>
    </citation>
    <scope>NUCLEOTIDE SEQUENCE</scope>
    <source>
        <strain evidence="1">FP105234-sp</strain>
    </source>
</reference>
<keyword evidence="2" id="KW-1185">Reference proteome</keyword>
<dbReference type="Proteomes" id="UP000814033">
    <property type="component" value="Unassembled WGS sequence"/>
</dbReference>
<sequence length="440" mass="48115">MGNVRSYLSPSSHRPQRPEETRLRSTTKKQPTSTKTSSALTLLGEVATPVYATKSNDSSCDPIDRRPSLPPYQERDPHSDSKEAFFESSSSSTITAPGKVTAVGSTPESNHRSCPEAVEAPATRDALIRLVKDHADLTEVDPAALTIALFNAMGYSNSVGFDSVFYPNTEFVIYLEFIEDKARGNSSRTHPAKSLSEAAHNFLSRPALPPAFTPSFPRNLATPALSEPIRTVAAASARIWNMNQQRVAECLFMSLGLTGFGPCPSLETVILLEFVAAQISDPTLHGREGPAKSMSGAVYYFLFRRAANREGFKLPRRSPGPFQNESWRFAGDAELLHQVDMSPSLMETDCDILSSALSLSIGLTTDPCPVDPDPQAVIQAEFLDDQRNYNPDRAVPARCLVEAAFNYLNRRSAQIPMVGGVVPELVIGEEFPTLFYRPAE</sequence>
<name>A0ACB8REG5_9AGAM</name>
<reference evidence="1" key="1">
    <citation type="submission" date="2021-02" db="EMBL/GenBank/DDBJ databases">
        <authorList>
            <consortium name="DOE Joint Genome Institute"/>
            <person name="Ahrendt S."/>
            <person name="Looney B.P."/>
            <person name="Miyauchi S."/>
            <person name="Morin E."/>
            <person name="Drula E."/>
            <person name="Courty P.E."/>
            <person name="Chicoki N."/>
            <person name="Fauchery L."/>
            <person name="Kohler A."/>
            <person name="Kuo A."/>
            <person name="Labutti K."/>
            <person name="Pangilinan J."/>
            <person name="Lipzen A."/>
            <person name="Riley R."/>
            <person name="Andreopoulos W."/>
            <person name="He G."/>
            <person name="Johnson J."/>
            <person name="Barry K.W."/>
            <person name="Grigoriev I.V."/>
            <person name="Nagy L."/>
            <person name="Hibbett D."/>
            <person name="Henrissat B."/>
            <person name="Matheny P.B."/>
            <person name="Labbe J."/>
            <person name="Martin F."/>
        </authorList>
    </citation>
    <scope>NUCLEOTIDE SEQUENCE</scope>
    <source>
        <strain evidence="1">FP105234-sp</strain>
    </source>
</reference>
<comment type="caution">
    <text evidence="1">The sequence shown here is derived from an EMBL/GenBank/DDBJ whole genome shotgun (WGS) entry which is preliminary data.</text>
</comment>
<organism evidence="1 2">
    <name type="scientific">Auriscalpium vulgare</name>
    <dbReference type="NCBI Taxonomy" id="40419"/>
    <lineage>
        <taxon>Eukaryota</taxon>
        <taxon>Fungi</taxon>
        <taxon>Dikarya</taxon>
        <taxon>Basidiomycota</taxon>
        <taxon>Agaricomycotina</taxon>
        <taxon>Agaricomycetes</taxon>
        <taxon>Russulales</taxon>
        <taxon>Auriscalpiaceae</taxon>
        <taxon>Auriscalpium</taxon>
    </lineage>
</organism>
<evidence type="ECO:0000313" key="2">
    <source>
        <dbReference type="Proteomes" id="UP000814033"/>
    </source>
</evidence>